<feature type="domain" description="Pyruvate kinase barrel" evidence="2">
    <location>
        <begin position="45"/>
        <end position="123"/>
    </location>
</feature>
<accession>A0A8S9X3M9</accession>
<dbReference type="Pfam" id="PF00224">
    <property type="entry name" value="PK"/>
    <property type="match status" value="1"/>
</dbReference>
<name>A0A8S9X3M9_APOLU</name>
<sequence length="731" mass="82628">MVMPWQRPDPFKPLKMQDSACFKTHLLDHNANLDIESPKGPALLSKIMCTLGDSCLDPQVFGRMMKNGMAIARVDMSIGDQNYHLEQIRKAREAVMEYSAAVQRVAPIAIAAELKGPQILTGEGVCAATTRSDTKMTSRTIYHDAEDALAELRSLQADSDCGESSNPNCEESASESEDELLDDCVAEDVFECEGNDGERTTAVVPEDVEFGKDGATMWMNKPMKNERSVDVIEHIPGPKGDARGVTNEEQLFSLFFNDDMIGDIVRYTNHEIERSKLKSVDPNHYVLRSTCVAEIKALIGLLYMSGVMKNSGLSQQDLFSEAYGPPVFRCTMPQKRFDFLLQNLRFDYKISRESRRAKDKFAAFREMWNTFNMNCAKYYNPSEYLTVDETVYGFRGICPFKVTRPSIPKKYGLKIVSLCDSKTFYSVSGIPCINKDQNDASISTCCECITRLTESVAGSNRNITCNNQFTSFQLAEELLKKKLTLVGSLRKVNQEIPQSMLLAAPAGSSKFMYHDSKTIVSFNLESNKKILLMSSMHHVGELNNISGEPEILEFYKRTKSSVAVKNKIMIDASTKRNTTRWPMMYFFEMLDTVALNSYVLFKFNSDPISNVKFVYRIFLKNLAFSLTKHFMETRMDNLAIFKSLRWNIAEALGKQDEFRAKYDPPKVDAKPKKPFMKLSKKRKRCYLCEASKDRKGNEFCFKCNSCICGEHKSPVCVKCASNDGSSGENEM</sequence>
<evidence type="ECO:0000259" key="2">
    <source>
        <dbReference type="Pfam" id="PF00224"/>
    </source>
</evidence>
<dbReference type="InterPro" id="IPR015793">
    <property type="entry name" value="Pyrv_Knase_brl"/>
</dbReference>
<evidence type="ECO:0000256" key="1">
    <source>
        <dbReference type="SAM" id="MobiDB-lite"/>
    </source>
</evidence>
<proteinExistence type="predicted"/>
<dbReference type="Proteomes" id="UP000466442">
    <property type="component" value="Unassembled WGS sequence"/>
</dbReference>
<dbReference type="InterPro" id="IPR029526">
    <property type="entry name" value="PGBD"/>
</dbReference>
<dbReference type="InterPro" id="IPR040442">
    <property type="entry name" value="Pyrv_kinase-like_dom_sf"/>
</dbReference>
<dbReference type="EMBL" id="WIXP02000010">
    <property type="protein sequence ID" value="KAF6203563.1"/>
    <property type="molecule type" value="Genomic_DNA"/>
</dbReference>
<feature type="domain" description="PiggyBac transposable element-derived protein" evidence="3">
    <location>
        <begin position="249"/>
        <end position="598"/>
    </location>
</feature>
<comment type="caution">
    <text evidence="4">The sequence shown here is derived from an EMBL/GenBank/DDBJ whole genome shotgun (WGS) entry which is preliminary data.</text>
</comment>
<dbReference type="Pfam" id="PF13843">
    <property type="entry name" value="DDE_Tnp_1_7"/>
    <property type="match status" value="1"/>
</dbReference>
<evidence type="ECO:0008006" key="6">
    <source>
        <dbReference type="Google" id="ProtNLM"/>
    </source>
</evidence>
<keyword evidence="5" id="KW-1185">Reference proteome</keyword>
<dbReference type="OrthoDB" id="6585287at2759"/>
<protein>
    <recommendedName>
        <fullName evidence="6">PiggyBac transposable element-derived protein domain-containing protein</fullName>
    </recommendedName>
</protein>
<dbReference type="SUPFAM" id="SSF51621">
    <property type="entry name" value="Phosphoenolpyruvate/pyruvate domain"/>
    <property type="match status" value="1"/>
</dbReference>
<organism evidence="4 5">
    <name type="scientific">Apolygus lucorum</name>
    <name type="common">Small green plant bug</name>
    <name type="synonym">Lygocoris lucorum</name>
    <dbReference type="NCBI Taxonomy" id="248454"/>
    <lineage>
        <taxon>Eukaryota</taxon>
        <taxon>Metazoa</taxon>
        <taxon>Ecdysozoa</taxon>
        <taxon>Arthropoda</taxon>
        <taxon>Hexapoda</taxon>
        <taxon>Insecta</taxon>
        <taxon>Pterygota</taxon>
        <taxon>Neoptera</taxon>
        <taxon>Paraneoptera</taxon>
        <taxon>Hemiptera</taxon>
        <taxon>Heteroptera</taxon>
        <taxon>Panheteroptera</taxon>
        <taxon>Cimicomorpha</taxon>
        <taxon>Miridae</taxon>
        <taxon>Mirini</taxon>
        <taxon>Apolygus</taxon>
    </lineage>
</organism>
<feature type="region of interest" description="Disordered" evidence="1">
    <location>
        <begin position="157"/>
        <end position="178"/>
    </location>
</feature>
<dbReference type="GO" id="GO:0000287">
    <property type="term" value="F:magnesium ion binding"/>
    <property type="evidence" value="ECO:0007669"/>
    <property type="project" value="InterPro"/>
</dbReference>
<reference evidence="4" key="1">
    <citation type="journal article" date="2021" name="Mol. Ecol. Resour.">
        <title>Apolygus lucorum genome provides insights into omnivorousness and mesophyll feeding.</title>
        <authorList>
            <person name="Liu Y."/>
            <person name="Liu H."/>
            <person name="Wang H."/>
            <person name="Huang T."/>
            <person name="Liu B."/>
            <person name="Yang B."/>
            <person name="Yin L."/>
            <person name="Li B."/>
            <person name="Zhang Y."/>
            <person name="Zhang S."/>
            <person name="Jiang F."/>
            <person name="Zhang X."/>
            <person name="Ren Y."/>
            <person name="Wang B."/>
            <person name="Wang S."/>
            <person name="Lu Y."/>
            <person name="Wu K."/>
            <person name="Fan W."/>
            <person name="Wang G."/>
        </authorList>
    </citation>
    <scope>NUCLEOTIDE SEQUENCE</scope>
    <source>
        <strain evidence="4">12Hb</strain>
    </source>
</reference>
<dbReference type="GO" id="GO:0030955">
    <property type="term" value="F:potassium ion binding"/>
    <property type="evidence" value="ECO:0007669"/>
    <property type="project" value="InterPro"/>
</dbReference>
<evidence type="ECO:0000259" key="3">
    <source>
        <dbReference type="Pfam" id="PF13843"/>
    </source>
</evidence>
<dbReference type="PANTHER" id="PTHR46599">
    <property type="entry name" value="PIGGYBAC TRANSPOSABLE ELEMENT-DERIVED PROTEIN 4"/>
    <property type="match status" value="1"/>
</dbReference>
<evidence type="ECO:0000313" key="5">
    <source>
        <dbReference type="Proteomes" id="UP000466442"/>
    </source>
</evidence>
<dbReference type="PANTHER" id="PTHR46599:SF6">
    <property type="entry name" value="DUAL SPECIFICITY PHOSPHATASE 26"/>
    <property type="match status" value="1"/>
</dbReference>
<gene>
    <name evidence="4" type="ORF">GE061_001895</name>
</gene>
<dbReference type="AlphaFoldDB" id="A0A8S9X3M9"/>
<dbReference type="GO" id="GO:0004743">
    <property type="term" value="F:pyruvate kinase activity"/>
    <property type="evidence" value="ECO:0007669"/>
    <property type="project" value="InterPro"/>
</dbReference>
<evidence type="ECO:0000313" key="4">
    <source>
        <dbReference type="EMBL" id="KAF6203563.1"/>
    </source>
</evidence>
<dbReference type="Gene3D" id="3.20.20.60">
    <property type="entry name" value="Phosphoenolpyruvate-binding domains"/>
    <property type="match status" value="1"/>
</dbReference>
<dbReference type="InterPro" id="IPR015813">
    <property type="entry name" value="Pyrv/PenolPyrv_kinase-like_dom"/>
</dbReference>